<dbReference type="Proteomes" id="UP000033854">
    <property type="component" value="Unassembled WGS sequence"/>
</dbReference>
<comment type="caution">
    <text evidence="1">The sequence shown here is derived from an EMBL/GenBank/DDBJ whole genome shotgun (WGS) entry which is preliminary data.</text>
</comment>
<gene>
    <name evidence="1" type="ORF">UV06_C0006G0054</name>
</gene>
<organism evidence="1 2">
    <name type="scientific">Candidatus Collierbacteria bacterium GW2011_GWA2_42_17</name>
    <dbReference type="NCBI Taxonomy" id="1618378"/>
    <lineage>
        <taxon>Bacteria</taxon>
        <taxon>Candidatus Collieribacteriota</taxon>
    </lineage>
</organism>
<protein>
    <submittedName>
        <fullName evidence="1">Uncharacterized protein</fullName>
    </submittedName>
</protein>
<name>A0A0G0Z1Z4_9BACT</name>
<feature type="non-terminal residue" evidence="1">
    <location>
        <position position="44"/>
    </location>
</feature>
<dbReference type="EMBL" id="LCDA01000006">
    <property type="protein sequence ID" value="KKS42784.1"/>
    <property type="molecule type" value="Genomic_DNA"/>
</dbReference>
<sequence>MDVRLGISRPSTPPYTLNSAVDNLLKNEFDLLRKNGEAHELMKK</sequence>
<accession>A0A0G0Z1Z4</accession>
<dbReference type="AlphaFoldDB" id="A0A0G0Z1Z4"/>
<proteinExistence type="predicted"/>
<evidence type="ECO:0000313" key="2">
    <source>
        <dbReference type="Proteomes" id="UP000033854"/>
    </source>
</evidence>
<reference evidence="1 2" key="1">
    <citation type="journal article" date="2015" name="Nature">
        <title>rRNA introns, odd ribosomes, and small enigmatic genomes across a large radiation of phyla.</title>
        <authorList>
            <person name="Brown C.T."/>
            <person name="Hug L.A."/>
            <person name="Thomas B.C."/>
            <person name="Sharon I."/>
            <person name="Castelle C.J."/>
            <person name="Singh A."/>
            <person name="Wilkins M.J."/>
            <person name="Williams K.H."/>
            <person name="Banfield J.F."/>
        </authorList>
    </citation>
    <scope>NUCLEOTIDE SEQUENCE [LARGE SCALE GENOMIC DNA]</scope>
</reference>
<evidence type="ECO:0000313" key="1">
    <source>
        <dbReference type="EMBL" id="KKS42784.1"/>
    </source>
</evidence>